<name>A0A803P0P5_CANSA</name>
<protein>
    <submittedName>
        <fullName evidence="1">Uncharacterized protein</fullName>
    </submittedName>
</protein>
<dbReference type="EnsemblPlants" id="evm.model.02.351">
    <property type="protein sequence ID" value="cds.evm.model.02.351"/>
    <property type="gene ID" value="evm.TU.02.351"/>
</dbReference>
<keyword evidence="2" id="KW-1185">Reference proteome</keyword>
<dbReference type="Gramene" id="evm.model.02.351">
    <property type="protein sequence ID" value="cds.evm.model.02.351"/>
    <property type="gene ID" value="evm.TU.02.351"/>
</dbReference>
<reference evidence="1" key="1">
    <citation type="submission" date="2018-11" db="EMBL/GenBank/DDBJ databases">
        <authorList>
            <person name="Grassa J C."/>
        </authorList>
    </citation>
    <scope>NUCLEOTIDE SEQUENCE [LARGE SCALE GENOMIC DNA]</scope>
</reference>
<sequence length="97" mass="10613">MRFFLGLEVARCNKGTSVSQRPFTMQLLQDTSHLGSKPASTLMEPNLKLSGKSGTLTTSFTSCIQSCQLPLNLPRQGLFYHTATPDPLNLHAFTDAV</sequence>
<evidence type="ECO:0000313" key="1">
    <source>
        <dbReference type="EnsemblPlants" id="cds.evm.model.02.351"/>
    </source>
</evidence>
<organism evidence="1 2">
    <name type="scientific">Cannabis sativa</name>
    <name type="common">Hemp</name>
    <name type="synonym">Marijuana</name>
    <dbReference type="NCBI Taxonomy" id="3483"/>
    <lineage>
        <taxon>Eukaryota</taxon>
        <taxon>Viridiplantae</taxon>
        <taxon>Streptophyta</taxon>
        <taxon>Embryophyta</taxon>
        <taxon>Tracheophyta</taxon>
        <taxon>Spermatophyta</taxon>
        <taxon>Magnoliopsida</taxon>
        <taxon>eudicotyledons</taxon>
        <taxon>Gunneridae</taxon>
        <taxon>Pentapetalae</taxon>
        <taxon>rosids</taxon>
        <taxon>fabids</taxon>
        <taxon>Rosales</taxon>
        <taxon>Cannabaceae</taxon>
        <taxon>Cannabis</taxon>
    </lineage>
</organism>
<proteinExistence type="predicted"/>
<dbReference type="AlphaFoldDB" id="A0A803P0P5"/>
<dbReference type="EMBL" id="UZAU01000103">
    <property type="status" value="NOT_ANNOTATED_CDS"/>
    <property type="molecule type" value="Genomic_DNA"/>
</dbReference>
<dbReference type="Proteomes" id="UP000596661">
    <property type="component" value="Chromosome 2"/>
</dbReference>
<accession>A0A803P0P5</accession>
<evidence type="ECO:0000313" key="2">
    <source>
        <dbReference type="Proteomes" id="UP000596661"/>
    </source>
</evidence>
<reference evidence="1" key="2">
    <citation type="submission" date="2021-03" db="UniProtKB">
        <authorList>
            <consortium name="EnsemblPlants"/>
        </authorList>
    </citation>
    <scope>IDENTIFICATION</scope>
</reference>